<evidence type="ECO:0000256" key="4">
    <source>
        <dbReference type="ARBA" id="ARBA00023136"/>
    </source>
</evidence>
<dbReference type="AlphaFoldDB" id="W1NDH9"/>
<dbReference type="InterPro" id="IPR044610">
    <property type="entry name" value="GLCAT14A/B/C"/>
</dbReference>
<keyword evidence="3" id="KW-0808">Transferase</keyword>
<sequence>MGITKCMISFILTFVTLFLLSLIPFSLSPPPLTLAGKGLAHSNSTSTLPKFAYLISGSKGDLQRLKRTLRALYHPLNFYLLHLDLEAPTHEREKLAEHISKDPVFAEVRNVEVVEKANLVTYRGPTMLANTLHAISRLLRTANWDWFINLNLIHAFSKLPRDLNFIQHTSSLGWKFNKRAKPIVIDPGLYKVKKSEIIWTSQQREIPTAFKLFTGSAWVMLSRAFAEYCILGYENLPRTTLLYYTNFISSPEGYFQTVICNSHGFKNTTVNHDLHYIAWDNPPKQHPIALTNLDYRRMVKSYAPFARKFRRNEPVLDRIDRDLLKRKANQFPYGGWCAMDEDGNKPCSEFRGKILVKPGFGSRRLRALLTRALSKRNMGRRQCK</sequence>
<evidence type="ECO:0000313" key="6">
    <source>
        <dbReference type="EMBL" id="ERM93557.1"/>
    </source>
</evidence>
<dbReference type="InterPro" id="IPR003406">
    <property type="entry name" value="Glyco_trans_14"/>
</dbReference>
<evidence type="ECO:0000313" key="7">
    <source>
        <dbReference type="Proteomes" id="UP000017836"/>
    </source>
</evidence>
<dbReference type="PANTHER" id="PTHR45719">
    <property type="entry name" value="GLYCOSYLTRANSFERASE"/>
    <property type="match status" value="1"/>
</dbReference>
<proteinExistence type="predicted"/>
<dbReference type="GO" id="GO:0016020">
    <property type="term" value="C:membrane"/>
    <property type="evidence" value="ECO:0007669"/>
    <property type="project" value="UniProtKB-SubCell"/>
</dbReference>
<dbReference type="Proteomes" id="UP000017836">
    <property type="component" value="Unassembled WGS sequence"/>
</dbReference>
<protein>
    <submittedName>
        <fullName evidence="6">Uncharacterized protein</fullName>
    </submittedName>
</protein>
<evidence type="ECO:0000256" key="3">
    <source>
        <dbReference type="ARBA" id="ARBA00022679"/>
    </source>
</evidence>
<dbReference type="PANTHER" id="PTHR45719:SF4">
    <property type="entry name" value="CORE-2_I-BRANCHING BETA-1,6-N-ACETYLGLUCOSAMINYLTRANSFERASE FAMILY PROTEIN"/>
    <property type="match status" value="1"/>
</dbReference>
<organism evidence="6 7">
    <name type="scientific">Amborella trichopoda</name>
    <dbReference type="NCBI Taxonomy" id="13333"/>
    <lineage>
        <taxon>Eukaryota</taxon>
        <taxon>Viridiplantae</taxon>
        <taxon>Streptophyta</taxon>
        <taxon>Embryophyta</taxon>
        <taxon>Tracheophyta</taxon>
        <taxon>Spermatophyta</taxon>
        <taxon>Magnoliopsida</taxon>
        <taxon>Amborellales</taxon>
        <taxon>Amborellaceae</taxon>
        <taxon>Amborella</taxon>
    </lineage>
</organism>
<dbReference type="GO" id="GO:0048868">
    <property type="term" value="P:pollen tube development"/>
    <property type="evidence" value="ECO:0007669"/>
    <property type="project" value="EnsemblPlants"/>
</dbReference>
<keyword evidence="4" id="KW-0472">Membrane</keyword>
<dbReference type="Pfam" id="PF02485">
    <property type="entry name" value="Branch"/>
    <property type="match status" value="1"/>
</dbReference>
<dbReference type="OMA" id="HSSHLGW"/>
<evidence type="ECO:0000256" key="5">
    <source>
        <dbReference type="ARBA" id="ARBA00023180"/>
    </source>
</evidence>
<evidence type="ECO:0000256" key="1">
    <source>
        <dbReference type="ARBA" id="ARBA00004606"/>
    </source>
</evidence>
<dbReference type="HOGENOM" id="CLU_034994_0_0_1"/>
<dbReference type="GO" id="GO:0009567">
    <property type="term" value="P:double fertilization forming a zygote and endosperm"/>
    <property type="evidence" value="ECO:0007669"/>
    <property type="project" value="EnsemblPlants"/>
</dbReference>
<name>W1NDH9_AMBTC</name>
<evidence type="ECO:0000256" key="2">
    <source>
        <dbReference type="ARBA" id="ARBA00022676"/>
    </source>
</evidence>
<dbReference type="GO" id="GO:0015020">
    <property type="term" value="F:glucuronosyltransferase activity"/>
    <property type="evidence" value="ECO:0007669"/>
    <property type="project" value="InterPro"/>
</dbReference>
<dbReference type="Gramene" id="ERM93557">
    <property type="protein sequence ID" value="ERM93557"/>
    <property type="gene ID" value="AMTR_s00004p00090330"/>
</dbReference>
<gene>
    <name evidence="6" type="ORF">AMTR_s00004p00090330</name>
</gene>
<dbReference type="EMBL" id="KI397628">
    <property type="protein sequence ID" value="ERM93557.1"/>
    <property type="molecule type" value="Genomic_DNA"/>
</dbReference>
<comment type="subcellular location">
    <subcellularLocation>
        <location evidence="1">Membrane</location>
        <topology evidence="1">Single-pass type II membrane protein</topology>
    </subcellularLocation>
</comment>
<keyword evidence="2" id="KW-0328">Glycosyltransferase</keyword>
<reference evidence="7" key="1">
    <citation type="journal article" date="2013" name="Science">
        <title>The Amborella genome and the evolution of flowering plants.</title>
        <authorList>
            <consortium name="Amborella Genome Project"/>
        </authorList>
    </citation>
    <scope>NUCLEOTIDE SEQUENCE [LARGE SCALE GENOMIC DNA]</scope>
</reference>
<keyword evidence="7" id="KW-1185">Reference proteome</keyword>
<keyword evidence="5" id="KW-0325">Glycoprotein</keyword>
<accession>W1NDH9</accession>
<dbReference type="eggNOG" id="KOG0799">
    <property type="taxonomic scope" value="Eukaryota"/>
</dbReference>